<sequence>MGITCNRIGENIAAKAKFRKFGKSTAYRVDQQPSDSQSALAVIVERNVGKIENARYALTGAYQAASVHQRLISLTDLTSLAEATRLTEADQDGAAEGQKIKTNVNDLLTLPPLHASLVVLGILKYCLHKKRMTKCDHPVLTRSKPLGFGVIYKRKCIGSSEGIDYTGVHVELERGDKVLLHEAGGAPLRGHKRAARLPVELDGVSGVCACIGYIFDTLLGCREDEERAGTGRRGRRRERYGDREIWEGGQSDRREWMGWERQGMEGVRNGLWGRGWGGEGGGRKAHQRDAAGGACETTLTRETGRWGERMKCEQLCMWREQCDDRRESPQVGNVSSWSPEASGIEASGCGERNILVDGRAPWQIWEYEYGAVEDGVKKMAGGHPGQRDTMRGKVHDERVEHTPLVLPASLVPQRCSHLRRASRDDGCGRATSSLEQITHGESTYTRSE</sequence>
<protein>
    <submittedName>
        <fullName evidence="2">Uncharacterized protein</fullName>
    </submittedName>
</protein>
<feature type="compositionally biased region" description="Polar residues" evidence="1">
    <location>
        <begin position="430"/>
        <end position="448"/>
    </location>
</feature>
<dbReference type="Proteomes" id="UP001218218">
    <property type="component" value="Unassembled WGS sequence"/>
</dbReference>
<keyword evidence="3" id="KW-1185">Reference proteome</keyword>
<accession>A0AAD6Z435</accession>
<organism evidence="2 3">
    <name type="scientific">Mycena albidolilacea</name>
    <dbReference type="NCBI Taxonomy" id="1033008"/>
    <lineage>
        <taxon>Eukaryota</taxon>
        <taxon>Fungi</taxon>
        <taxon>Dikarya</taxon>
        <taxon>Basidiomycota</taxon>
        <taxon>Agaricomycotina</taxon>
        <taxon>Agaricomycetes</taxon>
        <taxon>Agaricomycetidae</taxon>
        <taxon>Agaricales</taxon>
        <taxon>Marasmiineae</taxon>
        <taxon>Mycenaceae</taxon>
        <taxon>Mycena</taxon>
    </lineage>
</organism>
<comment type="caution">
    <text evidence="2">The sequence shown here is derived from an EMBL/GenBank/DDBJ whole genome shotgun (WGS) entry which is preliminary data.</text>
</comment>
<evidence type="ECO:0000313" key="3">
    <source>
        <dbReference type="Proteomes" id="UP001218218"/>
    </source>
</evidence>
<name>A0AAD6Z435_9AGAR</name>
<evidence type="ECO:0000256" key="1">
    <source>
        <dbReference type="SAM" id="MobiDB-lite"/>
    </source>
</evidence>
<feature type="region of interest" description="Disordered" evidence="1">
    <location>
        <begin position="421"/>
        <end position="448"/>
    </location>
</feature>
<proteinExistence type="predicted"/>
<reference evidence="2" key="1">
    <citation type="submission" date="2023-03" db="EMBL/GenBank/DDBJ databases">
        <title>Massive genome expansion in bonnet fungi (Mycena s.s.) driven by repeated elements and novel gene families across ecological guilds.</title>
        <authorList>
            <consortium name="Lawrence Berkeley National Laboratory"/>
            <person name="Harder C.B."/>
            <person name="Miyauchi S."/>
            <person name="Viragh M."/>
            <person name="Kuo A."/>
            <person name="Thoen E."/>
            <person name="Andreopoulos B."/>
            <person name="Lu D."/>
            <person name="Skrede I."/>
            <person name="Drula E."/>
            <person name="Henrissat B."/>
            <person name="Morin E."/>
            <person name="Kohler A."/>
            <person name="Barry K."/>
            <person name="LaButti K."/>
            <person name="Morin E."/>
            <person name="Salamov A."/>
            <person name="Lipzen A."/>
            <person name="Mereny Z."/>
            <person name="Hegedus B."/>
            <person name="Baldrian P."/>
            <person name="Stursova M."/>
            <person name="Weitz H."/>
            <person name="Taylor A."/>
            <person name="Grigoriev I.V."/>
            <person name="Nagy L.G."/>
            <person name="Martin F."/>
            <person name="Kauserud H."/>
        </authorList>
    </citation>
    <scope>NUCLEOTIDE SEQUENCE</scope>
    <source>
        <strain evidence="2">CBHHK002</strain>
    </source>
</reference>
<dbReference type="AlphaFoldDB" id="A0AAD6Z435"/>
<dbReference type="EMBL" id="JARIHO010000096">
    <property type="protein sequence ID" value="KAJ7305575.1"/>
    <property type="molecule type" value="Genomic_DNA"/>
</dbReference>
<evidence type="ECO:0000313" key="2">
    <source>
        <dbReference type="EMBL" id="KAJ7305575.1"/>
    </source>
</evidence>
<gene>
    <name evidence="2" type="ORF">DFH08DRAFT_945022</name>
</gene>